<evidence type="ECO:0000313" key="4">
    <source>
        <dbReference type="EMBL" id="WWC64483.1"/>
    </source>
</evidence>
<dbReference type="AlphaFoldDB" id="A0A1A5ZYQ1"/>
<feature type="compositionally biased region" description="Polar residues" evidence="1">
    <location>
        <begin position="285"/>
        <end position="299"/>
    </location>
</feature>
<dbReference type="RefSeq" id="XP_018260778.1">
    <property type="nucleotide sequence ID" value="XM_018409775.1"/>
</dbReference>
<reference evidence="4" key="3">
    <citation type="submission" date="2024-02" db="EMBL/GenBank/DDBJ databases">
        <title>Comparative genomics of Cryptococcus and Kwoniella reveals pathogenesis evolution and contrasting modes of karyotype evolution via chromosome fusion or intercentromeric recombination.</title>
        <authorList>
            <person name="Coelho M.A."/>
            <person name="David-Palma M."/>
            <person name="Shea T."/>
            <person name="Bowers K."/>
            <person name="McGinley-Smith S."/>
            <person name="Mohammad A.W."/>
            <person name="Gnirke A."/>
            <person name="Yurkov A.M."/>
            <person name="Nowrousian M."/>
            <person name="Sun S."/>
            <person name="Cuomo C.A."/>
            <person name="Heitman J."/>
        </authorList>
    </citation>
    <scope>NUCLEOTIDE SEQUENCE</scope>
    <source>
        <strain evidence="4">CBS 10117</strain>
    </source>
</reference>
<protein>
    <submittedName>
        <fullName evidence="3">Uncharacterized protein</fullName>
    </submittedName>
</protein>
<feature type="region of interest" description="Disordered" evidence="1">
    <location>
        <begin position="69"/>
        <end position="95"/>
    </location>
</feature>
<keyword evidence="2" id="KW-0472">Membrane</keyword>
<feature type="region of interest" description="Disordered" evidence="1">
    <location>
        <begin position="261"/>
        <end position="300"/>
    </location>
</feature>
<evidence type="ECO:0000313" key="5">
    <source>
        <dbReference type="Proteomes" id="UP000078595"/>
    </source>
</evidence>
<dbReference type="Proteomes" id="UP000078595">
    <property type="component" value="Chromosome 9"/>
</dbReference>
<reference evidence="3" key="1">
    <citation type="submission" date="2013-07" db="EMBL/GenBank/DDBJ databases">
        <title>The Genome Sequence of Cryptococcus dejecticola CBS10117.</title>
        <authorList>
            <consortium name="The Broad Institute Genome Sequencing Platform"/>
            <person name="Cuomo C."/>
            <person name="Litvintseva A."/>
            <person name="Chen Y."/>
            <person name="Heitman J."/>
            <person name="Sun S."/>
            <person name="Springer D."/>
            <person name="Dromer F."/>
            <person name="Young S.K."/>
            <person name="Zeng Q."/>
            <person name="Gargeya S."/>
            <person name="Fitzgerald M."/>
            <person name="Abouelleil A."/>
            <person name="Alvarado L."/>
            <person name="Berlin A.M."/>
            <person name="Chapman S.B."/>
            <person name="Dewar J."/>
            <person name="Goldberg J."/>
            <person name="Griggs A."/>
            <person name="Gujja S."/>
            <person name="Hansen M."/>
            <person name="Howarth C."/>
            <person name="Imamovic A."/>
            <person name="Larimer J."/>
            <person name="McCowan C."/>
            <person name="Murphy C."/>
            <person name="Pearson M."/>
            <person name="Priest M."/>
            <person name="Roberts A."/>
            <person name="Saif S."/>
            <person name="Shea T."/>
            <person name="Sykes S."/>
            <person name="Wortman J."/>
            <person name="Nusbaum C."/>
            <person name="Birren B."/>
        </authorList>
    </citation>
    <scope>NUCLEOTIDE SEQUENCE [LARGE SCALE GENOMIC DNA]</scope>
    <source>
        <strain evidence="3">CBS 10117</strain>
    </source>
</reference>
<keyword evidence="2" id="KW-0812">Transmembrane</keyword>
<feature type="region of interest" description="Disordered" evidence="1">
    <location>
        <begin position="211"/>
        <end position="241"/>
    </location>
</feature>
<feature type="compositionally biased region" description="Polar residues" evidence="1">
    <location>
        <begin position="315"/>
        <end position="343"/>
    </location>
</feature>
<reference evidence="4" key="2">
    <citation type="submission" date="2013-07" db="EMBL/GenBank/DDBJ databases">
        <authorList>
            <consortium name="The Broad Institute Genome Sequencing Platform"/>
            <person name="Cuomo C."/>
            <person name="Litvintseva A."/>
            <person name="Chen Y."/>
            <person name="Heitman J."/>
            <person name="Sun S."/>
            <person name="Springer D."/>
            <person name="Dromer F."/>
            <person name="Young S.K."/>
            <person name="Zeng Q."/>
            <person name="Gargeya S."/>
            <person name="Fitzgerald M."/>
            <person name="Abouelleil A."/>
            <person name="Alvarado L."/>
            <person name="Berlin A.M."/>
            <person name="Chapman S.B."/>
            <person name="Dewar J."/>
            <person name="Goldberg J."/>
            <person name="Griggs A."/>
            <person name="Gujja S."/>
            <person name="Hansen M."/>
            <person name="Howarth C."/>
            <person name="Imamovic A."/>
            <person name="Larimer J."/>
            <person name="McCowan C."/>
            <person name="Murphy C."/>
            <person name="Pearson M."/>
            <person name="Priest M."/>
            <person name="Roberts A."/>
            <person name="Saif S."/>
            <person name="Shea T."/>
            <person name="Sykes S."/>
            <person name="Wortman J."/>
            <person name="Nusbaum C."/>
            <person name="Birren B."/>
        </authorList>
    </citation>
    <scope>NUCLEOTIDE SEQUENCE</scope>
    <source>
        <strain evidence="4">CBS 10117</strain>
    </source>
</reference>
<feature type="compositionally biased region" description="Basic and acidic residues" evidence="1">
    <location>
        <begin position="464"/>
        <end position="473"/>
    </location>
</feature>
<gene>
    <name evidence="3" type="ORF">I303_06494</name>
    <name evidence="4" type="ORF">I303_107093</name>
</gene>
<dbReference type="GeneID" id="28970193"/>
<feature type="compositionally biased region" description="Basic and acidic residues" evidence="1">
    <location>
        <begin position="419"/>
        <end position="446"/>
    </location>
</feature>
<organism evidence="3">
    <name type="scientific">Kwoniella dejecticola CBS 10117</name>
    <dbReference type="NCBI Taxonomy" id="1296121"/>
    <lineage>
        <taxon>Eukaryota</taxon>
        <taxon>Fungi</taxon>
        <taxon>Dikarya</taxon>
        <taxon>Basidiomycota</taxon>
        <taxon>Agaricomycotina</taxon>
        <taxon>Tremellomycetes</taxon>
        <taxon>Tremellales</taxon>
        <taxon>Cryptococcaceae</taxon>
        <taxon>Kwoniella</taxon>
    </lineage>
</organism>
<feature type="region of interest" description="Disordered" evidence="1">
    <location>
        <begin position="315"/>
        <end position="355"/>
    </location>
</feature>
<accession>A0A1A5ZYQ1</accession>
<dbReference type="VEuPathDB" id="FungiDB:I303_06494"/>
<proteinExistence type="predicted"/>
<dbReference type="EMBL" id="KI894034">
    <property type="protein sequence ID" value="OBR82936.1"/>
    <property type="molecule type" value="Genomic_DNA"/>
</dbReference>
<feature type="compositionally biased region" description="Polar residues" evidence="1">
    <location>
        <begin position="76"/>
        <end position="93"/>
    </location>
</feature>
<evidence type="ECO:0000313" key="3">
    <source>
        <dbReference type="EMBL" id="OBR82936.1"/>
    </source>
</evidence>
<sequence length="541" mass="59645">MASEDTLKIIVIVICPILFFTLLFGAIYLYRRYRCSFRRGNFRNQQPILPIEDLAQDGQIWDPSRRNARFQHNHSSRGANPDKQTCNNNNPEDYSSKHKIALDAERRASSLVQPHFQDKVFAIRRISSNPLLPDSYTRVNSFCSTLDNANPSSELLPVGAGRKPSFTSLEPNVQNHLSVRRVSAGGQEDQIHINSLTDSPKILEDTCNRQISSQEKQTKISRPPRITTTSADRASSEDSFAPHPFSQAALQRSSFISPTIDFPVPHVRMPERSRPRPQRPGTLVIPSTSPVPSGLSSDRTLVERSGSLVVPTATSTQALKSASSTPSHSPQPKSSIDTCSSFGTDPVPIEGQGYFTRGWNGFQQHVNNQQNQMNKSSEQVNIIPRIEIPISPTTPRLRRKGTISDAFRRLNENAPSSHGAKEDDAEPHERCEADEKVERRDRDQEKGHKKTPSDASKITYLADVVKEDQEQKRVSSSRQSTPVSLYPPNDIVAGPSQSSIGGRPPTLSPLKMEHGLGVHSGIAAGLGVGMVVGMSQGGSRD</sequence>
<name>A0A1A5ZYQ1_9TREE</name>
<feature type="compositionally biased region" description="Polar residues" evidence="1">
    <location>
        <begin position="474"/>
        <end position="483"/>
    </location>
</feature>
<feature type="region of interest" description="Disordered" evidence="1">
    <location>
        <begin position="407"/>
        <end position="513"/>
    </location>
</feature>
<evidence type="ECO:0000256" key="1">
    <source>
        <dbReference type="SAM" id="MobiDB-lite"/>
    </source>
</evidence>
<dbReference type="KEGG" id="kdj:28970193"/>
<feature type="transmembrane region" description="Helical" evidence="2">
    <location>
        <begin position="6"/>
        <end position="30"/>
    </location>
</feature>
<evidence type="ECO:0000256" key="2">
    <source>
        <dbReference type="SAM" id="Phobius"/>
    </source>
</evidence>
<dbReference type="EMBL" id="CP144538">
    <property type="protein sequence ID" value="WWC64483.1"/>
    <property type="molecule type" value="Genomic_DNA"/>
</dbReference>
<keyword evidence="2" id="KW-1133">Transmembrane helix</keyword>
<keyword evidence="5" id="KW-1185">Reference proteome</keyword>
<dbReference type="OrthoDB" id="2576605at2759"/>